<dbReference type="InterPro" id="IPR000571">
    <property type="entry name" value="Znf_CCCH"/>
</dbReference>
<reference evidence="4" key="1">
    <citation type="submission" date="2022-03" db="EMBL/GenBank/DDBJ databases">
        <authorList>
            <person name="Lindestad O."/>
        </authorList>
    </citation>
    <scope>NUCLEOTIDE SEQUENCE</scope>
</reference>
<dbReference type="SMART" id="SM00333">
    <property type="entry name" value="TUDOR"/>
    <property type="match status" value="1"/>
</dbReference>
<dbReference type="InterPro" id="IPR035437">
    <property type="entry name" value="SNase_OB-fold_sf"/>
</dbReference>
<feature type="domain" description="C3H1-type" evidence="2">
    <location>
        <begin position="1"/>
        <end position="28"/>
    </location>
</feature>
<dbReference type="GO" id="GO:0008270">
    <property type="term" value="F:zinc ion binding"/>
    <property type="evidence" value="ECO:0007669"/>
    <property type="project" value="UniProtKB-KW"/>
</dbReference>
<dbReference type="PROSITE" id="PS50103">
    <property type="entry name" value="ZF_C3H1"/>
    <property type="match status" value="1"/>
</dbReference>
<feature type="domain" description="Tudor" evidence="3">
    <location>
        <begin position="117"/>
        <end position="177"/>
    </location>
</feature>
<keyword evidence="1" id="KW-0862">Zinc</keyword>
<keyword evidence="1" id="KW-0479">Metal-binding</keyword>
<dbReference type="InterPro" id="IPR050621">
    <property type="entry name" value="Tudor_domain_containing"/>
</dbReference>
<dbReference type="SUPFAM" id="SSF63748">
    <property type="entry name" value="Tudor/PWWP/MBT"/>
    <property type="match status" value="1"/>
</dbReference>
<proteinExistence type="predicted"/>
<protein>
    <submittedName>
        <fullName evidence="4">Jg13645 protein</fullName>
    </submittedName>
</protein>
<dbReference type="Gene3D" id="2.30.30.140">
    <property type="match status" value="1"/>
</dbReference>
<evidence type="ECO:0000313" key="5">
    <source>
        <dbReference type="Proteomes" id="UP000838756"/>
    </source>
</evidence>
<keyword evidence="1" id="KW-0863">Zinc-finger</keyword>
<dbReference type="Pfam" id="PF00567">
    <property type="entry name" value="TUDOR"/>
    <property type="match status" value="1"/>
</dbReference>
<accession>A0A8S4S8L3</accession>
<comment type="caution">
    <text evidence="4">The sequence shown here is derived from an EMBL/GenBank/DDBJ whole genome shotgun (WGS) entry which is preliminary data.</text>
</comment>
<evidence type="ECO:0000313" key="4">
    <source>
        <dbReference type="EMBL" id="CAH2250726.1"/>
    </source>
</evidence>
<dbReference type="AlphaFoldDB" id="A0A8S4S8L3"/>
<dbReference type="PROSITE" id="PS50304">
    <property type="entry name" value="TUDOR"/>
    <property type="match status" value="1"/>
</dbReference>
<name>A0A8S4S8L3_9NEOP</name>
<organism evidence="4 5">
    <name type="scientific">Pararge aegeria aegeria</name>
    <dbReference type="NCBI Taxonomy" id="348720"/>
    <lineage>
        <taxon>Eukaryota</taxon>
        <taxon>Metazoa</taxon>
        <taxon>Ecdysozoa</taxon>
        <taxon>Arthropoda</taxon>
        <taxon>Hexapoda</taxon>
        <taxon>Insecta</taxon>
        <taxon>Pterygota</taxon>
        <taxon>Neoptera</taxon>
        <taxon>Endopterygota</taxon>
        <taxon>Lepidoptera</taxon>
        <taxon>Glossata</taxon>
        <taxon>Ditrysia</taxon>
        <taxon>Papilionoidea</taxon>
        <taxon>Nymphalidae</taxon>
        <taxon>Satyrinae</taxon>
        <taxon>Satyrini</taxon>
        <taxon>Parargina</taxon>
        <taxon>Pararge</taxon>
    </lineage>
</organism>
<gene>
    <name evidence="4" type="primary">jg13645</name>
    <name evidence="4" type="ORF">PAEG_LOCUS22114</name>
</gene>
<evidence type="ECO:0000259" key="2">
    <source>
        <dbReference type="PROSITE" id="PS50103"/>
    </source>
</evidence>
<dbReference type="GO" id="GO:0005737">
    <property type="term" value="C:cytoplasm"/>
    <property type="evidence" value="ECO:0007669"/>
    <property type="project" value="UniProtKB-ARBA"/>
</dbReference>
<evidence type="ECO:0000256" key="1">
    <source>
        <dbReference type="PROSITE-ProRule" id="PRU00723"/>
    </source>
</evidence>
<dbReference type="PANTHER" id="PTHR22948">
    <property type="entry name" value="TUDOR DOMAIN CONTAINING PROTEIN"/>
    <property type="match status" value="1"/>
</dbReference>
<dbReference type="Proteomes" id="UP000838756">
    <property type="component" value="Unassembled WGS sequence"/>
</dbReference>
<dbReference type="EMBL" id="CAKXAJ010026013">
    <property type="protein sequence ID" value="CAH2250726.1"/>
    <property type="molecule type" value="Genomic_DNA"/>
</dbReference>
<sequence>MDICKHYKGGPEKTCFKGRRCTKRHVLINPDGWTLDRVPVVAKCNPLPLPAPDTYLRVYVTHVAHFNRFFVQLKENITKNEPVPDFGVVLPPTSLNSLVLDMNSPATRMAYKPLKLVPAPGELVAALYPPDEQWYRARVISSTRADQNVEVMYIDYGNVVWVKENEVRELESRFWPLPAQAVRCALAGVSALTGDSRQWAAAKDALNKMIHERVLQAHVIARDYDEITVELFDEHGFSIAEQLAAGLFVNLEEYEISYDTNDTQKVIVP</sequence>
<dbReference type="OrthoDB" id="10052065at2759"/>
<keyword evidence="5" id="KW-1185">Reference proteome</keyword>
<dbReference type="Gene3D" id="2.40.50.90">
    <property type="match status" value="1"/>
</dbReference>
<feature type="zinc finger region" description="C3H1-type" evidence="1">
    <location>
        <begin position="1"/>
        <end position="28"/>
    </location>
</feature>
<dbReference type="InterPro" id="IPR002999">
    <property type="entry name" value="Tudor"/>
</dbReference>
<dbReference type="PANTHER" id="PTHR22948:SF72">
    <property type="entry name" value="TUDOR DOMAIN-CONTAINING PROTEIN"/>
    <property type="match status" value="1"/>
</dbReference>
<dbReference type="FunFam" id="2.30.30.140:FF:000018">
    <property type="entry name" value="Serine/threonine-protein kinase 31"/>
    <property type="match status" value="1"/>
</dbReference>
<evidence type="ECO:0000259" key="3">
    <source>
        <dbReference type="PROSITE" id="PS50304"/>
    </source>
</evidence>